<dbReference type="AlphaFoldDB" id="A0A1S0TRF3"/>
<gene>
    <name evidence="9" type="ORF">LOAG_09587</name>
</gene>
<feature type="domain" description="Chitin-binding type-2" evidence="7">
    <location>
        <begin position="120"/>
        <end position="174"/>
    </location>
</feature>
<evidence type="ECO:0000259" key="7">
    <source>
        <dbReference type="PROSITE" id="PS50940"/>
    </source>
</evidence>
<dbReference type="PANTHER" id="PTHR23301:SF0">
    <property type="entry name" value="CHITIN-BINDING TYPE-2 DOMAIN-CONTAINING PROTEIN-RELATED"/>
    <property type="match status" value="1"/>
</dbReference>
<dbReference type="InterPro" id="IPR002557">
    <property type="entry name" value="Chitin-bd_dom"/>
</dbReference>
<dbReference type="InParanoid" id="A0A1S0TRF3"/>
<dbReference type="GO" id="GO:0005975">
    <property type="term" value="P:carbohydrate metabolic process"/>
    <property type="evidence" value="ECO:0007669"/>
    <property type="project" value="InterPro"/>
</dbReference>
<feature type="compositionally biased region" description="Low complexity" evidence="6">
    <location>
        <begin position="45"/>
        <end position="60"/>
    </location>
</feature>
<evidence type="ECO:0000256" key="1">
    <source>
        <dbReference type="ARBA" id="ARBA00022669"/>
    </source>
</evidence>
<evidence type="ECO:0000256" key="6">
    <source>
        <dbReference type="SAM" id="MobiDB-lite"/>
    </source>
</evidence>
<dbReference type="OMA" id="DEESANM"/>
<feature type="compositionally biased region" description="Acidic residues" evidence="6">
    <location>
        <begin position="109"/>
        <end position="119"/>
    </location>
</feature>
<keyword evidence="3" id="KW-0677">Repeat</keyword>
<dbReference type="InterPro" id="IPR001223">
    <property type="entry name" value="Glyco_hydro18_cat"/>
</dbReference>
<dbReference type="InterPro" id="IPR051940">
    <property type="entry name" value="Chitin_bind-dev_reg"/>
</dbReference>
<dbReference type="GO" id="GO:0008061">
    <property type="term" value="F:chitin binding"/>
    <property type="evidence" value="ECO:0007669"/>
    <property type="project" value="UniProtKB-KW"/>
</dbReference>
<keyword evidence="5" id="KW-0325">Glycoprotein</keyword>
<dbReference type="SMART" id="SM00494">
    <property type="entry name" value="ChtBD2"/>
    <property type="match status" value="1"/>
</dbReference>
<dbReference type="Gene3D" id="3.20.20.80">
    <property type="entry name" value="Glycosidases"/>
    <property type="match status" value="1"/>
</dbReference>
<evidence type="ECO:0000256" key="4">
    <source>
        <dbReference type="ARBA" id="ARBA00023157"/>
    </source>
</evidence>
<evidence type="ECO:0000256" key="2">
    <source>
        <dbReference type="ARBA" id="ARBA00022729"/>
    </source>
</evidence>
<evidence type="ECO:0000256" key="5">
    <source>
        <dbReference type="ARBA" id="ARBA00023180"/>
    </source>
</evidence>
<dbReference type="Gene3D" id="2.170.140.10">
    <property type="entry name" value="Chitin binding domain"/>
    <property type="match status" value="1"/>
</dbReference>
<dbReference type="CTD" id="9947026"/>
<dbReference type="OrthoDB" id="6020543at2759"/>
<feature type="domain" description="GH18" evidence="8">
    <location>
        <begin position="1"/>
        <end position="45"/>
    </location>
</feature>
<name>A0A1S0TRF3_LOALO</name>
<keyword evidence="1" id="KW-0147">Chitin-binding</keyword>
<organism evidence="9">
    <name type="scientific">Loa loa</name>
    <name type="common">Eye worm</name>
    <name type="synonym">Filaria loa</name>
    <dbReference type="NCBI Taxonomy" id="7209"/>
    <lineage>
        <taxon>Eukaryota</taxon>
        <taxon>Metazoa</taxon>
        <taxon>Ecdysozoa</taxon>
        <taxon>Nematoda</taxon>
        <taxon>Chromadorea</taxon>
        <taxon>Rhabditida</taxon>
        <taxon>Spirurina</taxon>
        <taxon>Spiruromorpha</taxon>
        <taxon>Filarioidea</taxon>
        <taxon>Onchocercidae</taxon>
        <taxon>Loa</taxon>
    </lineage>
</organism>
<dbReference type="InterPro" id="IPR017853">
    <property type="entry name" value="GH"/>
</dbReference>
<proteinExistence type="predicted"/>
<evidence type="ECO:0000256" key="3">
    <source>
        <dbReference type="ARBA" id="ARBA00022737"/>
    </source>
</evidence>
<keyword evidence="2" id="KW-0732">Signal</keyword>
<dbReference type="PANTHER" id="PTHR23301">
    <property type="entry name" value="CHITIN BINDING PERITROPHIN-A"/>
    <property type="match status" value="1"/>
</dbReference>
<dbReference type="PROSITE" id="PS50940">
    <property type="entry name" value="CHIT_BIND_II"/>
    <property type="match status" value="1"/>
</dbReference>
<dbReference type="SUPFAM" id="SSF57625">
    <property type="entry name" value="Invertebrate chitin-binding proteins"/>
    <property type="match status" value="1"/>
</dbReference>
<sequence>MKWLKEKGYGGAFIWTLDFDDFKGTSCGKGPYPLLNAINNELESESTASTESFDTTTAEPETTDDDTDIDATTAEPETTDDNTEIDTTMAEPETTDDNTEIDTTMAEPETTDDNTETDTPDGCPEPNGLFPHPSDCHLFIQCSNNYLHVMHCPPTTFFNDEVKSCDHMMPDRCK</sequence>
<reference evidence="9" key="1">
    <citation type="submission" date="2012-04" db="EMBL/GenBank/DDBJ databases">
        <title>The Genome Sequence of Loa loa.</title>
        <authorList>
            <consortium name="The Broad Institute Genome Sequencing Platform"/>
            <consortium name="Broad Institute Genome Sequencing Center for Infectious Disease"/>
            <person name="Nutman T.B."/>
            <person name="Fink D.L."/>
            <person name="Russ C."/>
            <person name="Young S."/>
            <person name="Zeng Q."/>
            <person name="Gargeya S."/>
            <person name="Alvarado L."/>
            <person name="Berlin A."/>
            <person name="Chapman S.B."/>
            <person name="Chen Z."/>
            <person name="Freedman E."/>
            <person name="Gellesch M."/>
            <person name="Goldberg J."/>
            <person name="Griggs A."/>
            <person name="Gujja S."/>
            <person name="Heilman E.R."/>
            <person name="Heiman D."/>
            <person name="Howarth C."/>
            <person name="Mehta T."/>
            <person name="Neiman D."/>
            <person name="Pearson M."/>
            <person name="Roberts A."/>
            <person name="Saif S."/>
            <person name="Shea T."/>
            <person name="Shenoy N."/>
            <person name="Sisk P."/>
            <person name="Stolte C."/>
            <person name="Sykes S."/>
            <person name="White J."/>
            <person name="Yandava C."/>
            <person name="Haas B."/>
            <person name="Henn M.R."/>
            <person name="Nusbaum C."/>
            <person name="Birren B."/>
        </authorList>
    </citation>
    <scope>NUCLEOTIDE SEQUENCE [LARGE SCALE GENOMIC DNA]</scope>
</reference>
<dbReference type="SUPFAM" id="SSF51445">
    <property type="entry name" value="(Trans)glycosidases"/>
    <property type="match status" value="1"/>
</dbReference>
<keyword evidence="4" id="KW-1015">Disulfide bond</keyword>
<dbReference type="RefSeq" id="XP_003145162.1">
    <property type="nucleotide sequence ID" value="XM_003145114.2"/>
</dbReference>
<dbReference type="GO" id="GO:0005576">
    <property type="term" value="C:extracellular region"/>
    <property type="evidence" value="ECO:0007669"/>
    <property type="project" value="InterPro"/>
</dbReference>
<dbReference type="KEGG" id="loa:LOAG_09587"/>
<feature type="region of interest" description="Disordered" evidence="6">
    <location>
        <begin position="40"/>
        <end position="126"/>
    </location>
</feature>
<dbReference type="Pfam" id="PF01607">
    <property type="entry name" value="CBM_14"/>
    <property type="match status" value="1"/>
</dbReference>
<evidence type="ECO:0000259" key="8">
    <source>
        <dbReference type="PROSITE" id="PS51910"/>
    </source>
</evidence>
<protein>
    <submittedName>
        <fullName evidence="9">Microfilarial chitinase</fullName>
    </submittedName>
</protein>
<dbReference type="InterPro" id="IPR036508">
    <property type="entry name" value="Chitin-bd_dom_sf"/>
</dbReference>
<dbReference type="EMBL" id="JH712404">
    <property type="protein sequence ID" value="EFO18910.1"/>
    <property type="molecule type" value="Genomic_DNA"/>
</dbReference>
<dbReference type="GeneID" id="9947026"/>
<evidence type="ECO:0000313" key="9">
    <source>
        <dbReference type="EMBL" id="EFO18910.1"/>
    </source>
</evidence>
<dbReference type="PROSITE" id="PS51910">
    <property type="entry name" value="GH18_2"/>
    <property type="match status" value="1"/>
</dbReference>
<accession>A0A1S0TRF3</accession>